<dbReference type="Proteomes" id="UP000769528">
    <property type="component" value="Unassembled WGS sequence"/>
</dbReference>
<feature type="domain" description="Peptidase M16 C-terminal" evidence="2">
    <location>
        <begin position="189"/>
        <end position="365"/>
    </location>
</feature>
<dbReference type="InterPro" id="IPR007863">
    <property type="entry name" value="Peptidase_M16_C"/>
</dbReference>
<dbReference type="SUPFAM" id="SSF63411">
    <property type="entry name" value="LuxS/MPP-like metallohydrolase"/>
    <property type="match status" value="2"/>
</dbReference>
<organism evidence="3 4">
    <name type="scientific">Wickerhamomyces mucosus</name>
    <dbReference type="NCBI Taxonomy" id="1378264"/>
    <lineage>
        <taxon>Eukaryota</taxon>
        <taxon>Fungi</taxon>
        <taxon>Dikarya</taxon>
        <taxon>Ascomycota</taxon>
        <taxon>Saccharomycotina</taxon>
        <taxon>Saccharomycetes</taxon>
        <taxon>Phaffomycetales</taxon>
        <taxon>Wickerhamomycetaceae</taxon>
        <taxon>Wickerhamomyces</taxon>
    </lineage>
</organism>
<dbReference type="GO" id="GO:0046872">
    <property type="term" value="F:metal ion binding"/>
    <property type="evidence" value="ECO:0007669"/>
    <property type="project" value="InterPro"/>
</dbReference>
<accession>A0A9P8T5I1</accession>
<reference evidence="3" key="2">
    <citation type="submission" date="2021-01" db="EMBL/GenBank/DDBJ databases">
        <authorList>
            <person name="Schikora-Tamarit M.A."/>
        </authorList>
    </citation>
    <scope>NUCLEOTIDE SEQUENCE</scope>
    <source>
        <strain evidence="3">CBS6341</strain>
    </source>
</reference>
<evidence type="ECO:0000259" key="1">
    <source>
        <dbReference type="Pfam" id="PF00675"/>
    </source>
</evidence>
<dbReference type="GO" id="GO:0009060">
    <property type="term" value="P:aerobic respiration"/>
    <property type="evidence" value="ECO:0007669"/>
    <property type="project" value="TreeGrafter"/>
</dbReference>
<dbReference type="AlphaFoldDB" id="A0A9P8T5I1"/>
<dbReference type="Pfam" id="PF05193">
    <property type="entry name" value="Peptidase_M16_C"/>
    <property type="match status" value="1"/>
</dbReference>
<sequence>MLSARTSSVTKNSVLNFKRSIATSYSKTQFTSLSNGITVATESNPAAKSATLGLWVGAGSTSENPYNNGVSNFLNNTIVSGASKEAAKLGLQFGGQTAKEFSAYYTQGLKSSLPQALDLLNAKVSSLDLTSESVLKQRELTTKAIEHFEENDHAGRVLEHLHATAFQNTPLALPTRGTVETVSELIQSDLESFHRKNFVSSNTVVVASGDVKHEDVVELVEKKLKIQTGSAPEIAEAKFLGSEVRLRDDTLPAAWVSIAHQGEALSSPNYYVAKVAAQIFGDYNYHEPISRNLGVKLTGVVGENHLADTYNHFSLSYKSGGLWGFATETSNVQILDDLTHFTLKEWNRLSVSITETEVARGKQLLKNKVLFELSSPLAVANDIGSSVLATGRRASADEIFAQIDKVDVSSIKKWAGSRLWDQDIAVAGTGQIEDLFDYMRLRNETALLRW</sequence>
<evidence type="ECO:0000313" key="4">
    <source>
        <dbReference type="Proteomes" id="UP000769528"/>
    </source>
</evidence>
<reference evidence="3" key="1">
    <citation type="journal article" date="2021" name="Open Biol.">
        <title>Shared evolutionary footprints suggest mitochondrial oxidative damage underlies multiple complex I losses in fungi.</title>
        <authorList>
            <person name="Schikora-Tamarit M.A."/>
            <person name="Marcet-Houben M."/>
            <person name="Nosek J."/>
            <person name="Gabaldon T."/>
        </authorList>
    </citation>
    <scope>NUCLEOTIDE SEQUENCE</scope>
    <source>
        <strain evidence="3">CBS6341</strain>
    </source>
</reference>
<dbReference type="GO" id="GO:0004222">
    <property type="term" value="F:metalloendopeptidase activity"/>
    <property type="evidence" value="ECO:0007669"/>
    <property type="project" value="TreeGrafter"/>
</dbReference>
<comment type="caution">
    <text evidence="3">The sequence shown here is derived from an EMBL/GenBank/DDBJ whole genome shotgun (WGS) entry which is preliminary data.</text>
</comment>
<dbReference type="InterPro" id="IPR011249">
    <property type="entry name" value="Metalloenz_LuxS/M16"/>
</dbReference>
<dbReference type="InterPro" id="IPR011765">
    <property type="entry name" value="Pept_M16_N"/>
</dbReference>
<dbReference type="OrthoDB" id="10251424at2759"/>
<protein>
    <submittedName>
        <fullName evidence="3">Uncharacterized protein</fullName>
    </submittedName>
</protein>
<proteinExistence type="predicted"/>
<dbReference type="PANTHER" id="PTHR11851">
    <property type="entry name" value="METALLOPROTEASE"/>
    <property type="match status" value="1"/>
</dbReference>
<dbReference type="InterPro" id="IPR050361">
    <property type="entry name" value="MPP/UQCRC_Complex"/>
</dbReference>
<feature type="domain" description="Peptidase M16 N-terminal" evidence="1">
    <location>
        <begin position="39"/>
        <end position="178"/>
    </location>
</feature>
<keyword evidence="4" id="KW-1185">Reference proteome</keyword>
<evidence type="ECO:0000259" key="2">
    <source>
        <dbReference type="Pfam" id="PF05193"/>
    </source>
</evidence>
<dbReference type="GO" id="GO:0006627">
    <property type="term" value="P:protein processing involved in protein targeting to mitochondrion"/>
    <property type="evidence" value="ECO:0007669"/>
    <property type="project" value="TreeGrafter"/>
</dbReference>
<evidence type="ECO:0000313" key="3">
    <source>
        <dbReference type="EMBL" id="KAH3667008.1"/>
    </source>
</evidence>
<dbReference type="EMBL" id="JAEUBF010001392">
    <property type="protein sequence ID" value="KAH3667008.1"/>
    <property type="molecule type" value="Genomic_DNA"/>
</dbReference>
<dbReference type="PANTHER" id="PTHR11851:SF126">
    <property type="entry name" value="CYTOCHROME B-C1 COMPLEX SUBUNIT 1, MITOCHONDRIAL"/>
    <property type="match status" value="1"/>
</dbReference>
<dbReference type="Gene3D" id="3.30.830.10">
    <property type="entry name" value="Metalloenzyme, LuxS/M16 peptidase-like"/>
    <property type="match status" value="2"/>
</dbReference>
<name>A0A9P8T5I1_9ASCO</name>
<dbReference type="GO" id="GO:0005739">
    <property type="term" value="C:mitochondrion"/>
    <property type="evidence" value="ECO:0007669"/>
    <property type="project" value="TreeGrafter"/>
</dbReference>
<dbReference type="Pfam" id="PF00675">
    <property type="entry name" value="Peptidase_M16"/>
    <property type="match status" value="1"/>
</dbReference>
<gene>
    <name evidence="3" type="ORF">WICMUC_005355</name>
</gene>